<dbReference type="RefSeq" id="WP_084235388.1">
    <property type="nucleotide sequence ID" value="NZ_FWXW01000009.1"/>
</dbReference>
<comment type="function">
    <text evidence="1 11">Catalyzes the NADPH-dependent reduction of ketopantoate into pantoic acid.</text>
</comment>
<name>A0A1W2CBT7_9FIRM</name>
<protein>
    <recommendedName>
        <fullName evidence="5 11">2-dehydropantoate 2-reductase</fullName>
        <ecNumber evidence="4 11">1.1.1.169</ecNumber>
    </recommendedName>
    <alternativeName>
        <fullName evidence="9 11">Ketopantoate reductase</fullName>
    </alternativeName>
</protein>
<dbReference type="Gene3D" id="3.40.50.720">
    <property type="entry name" value="NAD(P)-binding Rossmann-like Domain"/>
    <property type="match status" value="1"/>
</dbReference>
<evidence type="ECO:0000256" key="9">
    <source>
        <dbReference type="ARBA" id="ARBA00032024"/>
    </source>
</evidence>
<dbReference type="PANTHER" id="PTHR43765:SF2">
    <property type="entry name" value="2-DEHYDROPANTOATE 2-REDUCTASE"/>
    <property type="match status" value="1"/>
</dbReference>
<dbReference type="Gene3D" id="1.10.1040.10">
    <property type="entry name" value="N-(1-d-carboxylethyl)-l-norvaline Dehydrogenase, domain 2"/>
    <property type="match status" value="1"/>
</dbReference>
<dbReference type="InterPro" id="IPR013752">
    <property type="entry name" value="KPA_reductase"/>
</dbReference>
<comment type="pathway">
    <text evidence="2 11">Cofactor biosynthesis; (R)-pantothenate biosynthesis; (R)-pantoate from 3-methyl-2-oxobutanoate: step 2/2.</text>
</comment>
<dbReference type="InterPro" id="IPR036291">
    <property type="entry name" value="NAD(P)-bd_dom_sf"/>
</dbReference>
<proteinExistence type="inferred from homology"/>
<dbReference type="Proteomes" id="UP000192790">
    <property type="component" value="Unassembled WGS sequence"/>
</dbReference>
<dbReference type="InterPro" id="IPR013328">
    <property type="entry name" value="6PGD_dom2"/>
</dbReference>
<evidence type="ECO:0000256" key="2">
    <source>
        <dbReference type="ARBA" id="ARBA00004994"/>
    </source>
</evidence>
<feature type="domain" description="Ketopantoate reductase C-terminal" evidence="13">
    <location>
        <begin position="179"/>
        <end position="322"/>
    </location>
</feature>
<dbReference type="InterPro" id="IPR003710">
    <property type="entry name" value="ApbA"/>
</dbReference>
<keyword evidence="6 11" id="KW-0566">Pantothenate biosynthesis</keyword>
<evidence type="ECO:0000313" key="15">
    <source>
        <dbReference type="Proteomes" id="UP000192790"/>
    </source>
</evidence>
<dbReference type="STRING" id="1122930.SAMN02745168_2722"/>
<evidence type="ECO:0000256" key="5">
    <source>
        <dbReference type="ARBA" id="ARBA00019465"/>
    </source>
</evidence>
<gene>
    <name evidence="14" type="ORF">SAMN02745168_2722</name>
</gene>
<reference evidence="14 15" key="1">
    <citation type="submission" date="2017-04" db="EMBL/GenBank/DDBJ databases">
        <authorList>
            <person name="Afonso C.L."/>
            <person name="Miller P.J."/>
            <person name="Scott M.A."/>
            <person name="Spackman E."/>
            <person name="Goraichik I."/>
            <person name="Dimitrov K.M."/>
            <person name="Suarez D.L."/>
            <person name="Swayne D.E."/>
        </authorList>
    </citation>
    <scope>NUCLEOTIDE SEQUENCE [LARGE SCALE GENOMIC DNA]</scope>
    <source>
        <strain evidence="14 15">DSM 12816</strain>
    </source>
</reference>
<dbReference type="GO" id="GO:0015940">
    <property type="term" value="P:pantothenate biosynthetic process"/>
    <property type="evidence" value="ECO:0007669"/>
    <property type="project" value="UniProtKB-UniPathway"/>
</dbReference>
<evidence type="ECO:0000313" key="14">
    <source>
        <dbReference type="EMBL" id="SMC82653.1"/>
    </source>
</evidence>
<dbReference type="NCBIfam" id="TIGR00745">
    <property type="entry name" value="apbA_panE"/>
    <property type="match status" value="1"/>
</dbReference>
<dbReference type="EC" id="1.1.1.169" evidence="4 11"/>
<keyword evidence="7 11" id="KW-0521">NADP</keyword>
<dbReference type="EMBL" id="FWXW01000009">
    <property type="protein sequence ID" value="SMC82653.1"/>
    <property type="molecule type" value="Genomic_DNA"/>
</dbReference>
<evidence type="ECO:0000259" key="13">
    <source>
        <dbReference type="Pfam" id="PF08546"/>
    </source>
</evidence>
<organism evidence="14 15">
    <name type="scientific">Papillibacter cinnamivorans DSM 12816</name>
    <dbReference type="NCBI Taxonomy" id="1122930"/>
    <lineage>
        <taxon>Bacteria</taxon>
        <taxon>Bacillati</taxon>
        <taxon>Bacillota</taxon>
        <taxon>Clostridia</taxon>
        <taxon>Eubacteriales</taxon>
        <taxon>Oscillospiraceae</taxon>
        <taxon>Papillibacter</taxon>
    </lineage>
</organism>
<dbReference type="InterPro" id="IPR008927">
    <property type="entry name" value="6-PGluconate_DH-like_C_sf"/>
</dbReference>
<dbReference type="GO" id="GO:0050661">
    <property type="term" value="F:NADP binding"/>
    <property type="evidence" value="ECO:0007669"/>
    <property type="project" value="TreeGrafter"/>
</dbReference>
<evidence type="ECO:0000256" key="3">
    <source>
        <dbReference type="ARBA" id="ARBA00007870"/>
    </source>
</evidence>
<dbReference type="InterPro" id="IPR050838">
    <property type="entry name" value="Ketopantoate_reductase"/>
</dbReference>
<dbReference type="Pfam" id="PF02558">
    <property type="entry name" value="ApbA"/>
    <property type="match status" value="1"/>
</dbReference>
<feature type="domain" description="Ketopantoate reductase N-terminal" evidence="12">
    <location>
        <begin position="5"/>
        <end position="140"/>
    </location>
</feature>
<accession>A0A1W2CBT7</accession>
<evidence type="ECO:0000256" key="10">
    <source>
        <dbReference type="ARBA" id="ARBA00048793"/>
    </source>
</evidence>
<dbReference type="GO" id="GO:0008677">
    <property type="term" value="F:2-dehydropantoate 2-reductase activity"/>
    <property type="evidence" value="ECO:0007669"/>
    <property type="project" value="UniProtKB-EC"/>
</dbReference>
<evidence type="ECO:0000256" key="11">
    <source>
        <dbReference type="RuleBase" id="RU362068"/>
    </source>
</evidence>
<keyword evidence="8 11" id="KW-0560">Oxidoreductase</keyword>
<dbReference type="SUPFAM" id="SSF51735">
    <property type="entry name" value="NAD(P)-binding Rossmann-fold domains"/>
    <property type="match status" value="1"/>
</dbReference>
<dbReference type="InterPro" id="IPR013332">
    <property type="entry name" value="KPR_N"/>
</dbReference>
<dbReference type="PANTHER" id="PTHR43765">
    <property type="entry name" value="2-DEHYDROPANTOATE 2-REDUCTASE-RELATED"/>
    <property type="match status" value="1"/>
</dbReference>
<dbReference type="AlphaFoldDB" id="A0A1W2CBT7"/>
<evidence type="ECO:0000256" key="4">
    <source>
        <dbReference type="ARBA" id="ARBA00013014"/>
    </source>
</evidence>
<dbReference type="Pfam" id="PF08546">
    <property type="entry name" value="ApbA_C"/>
    <property type="match status" value="1"/>
</dbReference>
<keyword evidence="15" id="KW-1185">Reference proteome</keyword>
<evidence type="ECO:0000259" key="12">
    <source>
        <dbReference type="Pfam" id="PF02558"/>
    </source>
</evidence>
<comment type="catalytic activity">
    <reaction evidence="10 11">
        <text>(R)-pantoate + NADP(+) = 2-dehydropantoate + NADPH + H(+)</text>
        <dbReference type="Rhea" id="RHEA:16233"/>
        <dbReference type="ChEBI" id="CHEBI:11561"/>
        <dbReference type="ChEBI" id="CHEBI:15378"/>
        <dbReference type="ChEBI" id="CHEBI:15980"/>
        <dbReference type="ChEBI" id="CHEBI:57783"/>
        <dbReference type="ChEBI" id="CHEBI:58349"/>
        <dbReference type="EC" id="1.1.1.169"/>
    </reaction>
</comment>
<evidence type="ECO:0000256" key="6">
    <source>
        <dbReference type="ARBA" id="ARBA00022655"/>
    </source>
</evidence>
<dbReference type="SUPFAM" id="SSF48179">
    <property type="entry name" value="6-phosphogluconate dehydrogenase C-terminal domain-like"/>
    <property type="match status" value="1"/>
</dbReference>
<dbReference type="OrthoDB" id="9772736at2"/>
<comment type="similarity">
    <text evidence="3 11">Belongs to the ketopantoate reductase family.</text>
</comment>
<evidence type="ECO:0000256" key="7">
    <source>
        <dbReference type="ARBA" id="ARBA00022857"/>
    </source>
</evidence>
<dbReference type="GO" id="GO:0005737">
    <property type="term" value="C:cytoplasm"/>
    <property type="evidence" value="ECO:0007669"/>
    <property type="project" value="TreeGrafter"/>
</dbReference>
<sequence>MKRLAIMGVGSLGTIMGAYISKAGRQVDLVDANREHVAALNQNGATIVGNVQMNVPVKALTPDQMEGTYDIVIYMVKQTYNDSAFPQLLPHVGKDTIIVACPNGLPEEIMADYFGREKILGAPVGYGAEYIAPGISKSTTVYSKMFMELGSLTGEVTPAVTEVREIIELMCPVHITTNLLGGRWSKLYLNAAGSGMSTVLGCTFGEIYENDTALNIAVELGKECIEVARANGATMIPMNGMDFDRDLYFTDEEDKKRVIAIWRSDFFKAYSTGTASMLQDINRGAKKTEIDAIDGVVSQLGRKKGVPTPRCDKVIEIVKRMETRELKPGFENLKLF</sequence>
<evidence type="ECO:0000256" key="8">
    <source>
        <dbReference type="ARBA" id="ARBA00023002"/>
    </source>
</evidence>
<dbReference type="UniPathway" id="UPA00028">
    <property type="reaction ID" value="UER00004"/>
</dbReference>
<evidence type="ECO:0000256" key="1">
    <source>
        <dbReference type="ARBA" id="ARBA00002919"/>
    </source>
</evidence>